<keyword evidence="3" id="KW-1185">Reference proteome</keyword>
<reference evidence="2 3" key="1">
    <citation type="submission" date="2018-03" db="EMBL/GenBank/DDBJ databases">
        <title>Genomic Encyclopedia of Archaeal and Bacterial Type Strains, Phase II (KMG-II): from individual species to whole genera.</title>
        <authorList>
            <person name="Goeker M."/>
        </authorList>
    </citation>
    <scope>NUCLEOTIDE SEQUENCE [LARGE SCALE GENOMIC DNA]</scope>
    <source>
        <strain evidence="2 3">DSM 100214</strain>
    </source>
</reference>
<accession>A0A2V3PP88</accession>
<comment type="caution">
    <text evidence="2">The sequence shown here is derived from an EMBL/GenBank/DDBJ whole genome shotgun (WGS) entry which is preliminary data.</text>
</comment>
<name>A0A2V3PP88_9BACT</name>
<protein>
    <submittedName>
        <fullName evidence="2">Uncharacterized protein DUF5103</fullName>
    </submittedName>
</protein>
<feature type="domain" description="Type 9 secretion system plug protein N-terminal" evidence="1">
    <location>
        <begin position="32"/>
        <end position="157"/>
    </location>
</feature>
<sequence>MKRIPLLLYLLIVSTVLMYGQVYKTQALSDEIHTLQVNAGGDWQRLPFIQLNNNDYIQINFDRMGPNSTKQLRYRLINCYADWTRSPLIDVEYVDGFNNIPIEDFALSFNTTVDYINFNIEIPNDRQRIMLSGNYVVEVYEEDNPDKVLLTACFSILNPEVQITGSVSSNTDIDSNKEHQQVSFVINTNNLRIRDVFADLTVFIRQNNRMDNQKSFIKPTFIQGNRLVYELNKDLIFEAGNEYRRFESVSFRYNGLRIESTKYIRPYYYTYVVPDKIRAGRRHVYDRDQDGRFVVRNAEGRDSDTDADYFITNFTLKADNPFLEPIYLNGAFTNDTFDEKSLMTYDYNEKEYRGSMLLKQGAYNYQYLAKSGKNYTTSLIEGNYFETQNQYCIYVYHRPLGYQSDNLVAVLLISGN</sequence>
<gene>
    <name evidence="2" type="ORF">CLV62_1098</name>
</gene>
<dbReference type="InterPro" id="IPR031345">
    <property type="entry name" value="T9SS_Plug_N"/>
</dbReference>
<organism evidence="2 3">
    <name type="scientific">Dysgonomonas alginatilytica</name>
    <dbReference type="NCBI Taxonomy" id="1605892"/>
    <lineage>
        <taxon>Bacteria</taxon>
        <taxon>Pseudomonadati</taxon>
        <taxon>Bacteroidota</taxon>
        <taxon>Bacteroidia</taxon>
        <taxon>Bacteroidales</taxon>
        <taxon>Dysgonomonadaceae</taxon>
        <taxon>Dysgonomonas</taxon>
    </lineage>
</organism>
<dbReference type="Proteomes" id="UP000247973">
    <property type="component" value="Unassembled WGS sequence"/>
</dbReference>
<dbReference type="OrthoDB" id="1522602at2"/>
<dbReference type="Pfam" id="PF17116">
    <property type="entry name" value="T9SS_plug_1st"/>
    <property type="match status" value="1"/>
</dbReference>
<dbReference type="EMBL" id="QICL01000009">
    <property type="protein sequence ID" value="PXV64682.1"/>
    <property type="molecule type" value="Genomic_DNA"/>
</dbReference>
<evidence type="ECO:0000259" key="1">
    <source>
        <dbReference type="Pfam" id="PF17116"/>
    </source>
</evidence>
<dbReference type="RefSeq" id="WP_110310403.1">
    <property type="nucleotide sequence ID" value="NZ_QICL01000009.1"/>
</dbReference>
<proteinExistence type="predicted"/>
<dbReference type="AlphaFoldDB" id="A0A2V3PP88"/>
<evidence type="ECO:0000313" key="3">
    <source>
        <dbReference type="Proteomes" id="UP000247973"/>
    </source>
</evidence>
<evidence type="ECO:0000313" key="2">
    <source>
        <dbReference type="EMBL" id="PXV64682.1"/>
    </source>
</evidence>